<gene>
    <name evidence="2" type="ORF">BS329_15765</name>
</gene>
<dbReference type="STRING" id="76021.BS329_15765"/>
<feature type="compositionally biased region" description="Low complexity" evidence="1">
    <location>
        <begin position="24"/>
        <end position="34"/>
    </location>
</feature>
<name>A0A1R0KUB7_9PSEU</name>
<dbReference type="AlphaFoldDB" id="A0A1R0KUB7"/>
<sequence length="170" mass="17238">MAVTVVSGACARPQPDRTDPASGAEATTIAPAPAPSAAGQACAQFVTAALSVDAGADSGPGDARVRAANQFGVTGLAEQLGGEGRDNTWNLLATHRAHVQVTTEPVGDDPPPVRDDQTGAGVKITRVAIAGEWRQELDPLVAYCSLRRTGSEWKVSGLTLSDAAEHGAGG</sequence>
<evidence type="ECO:0000256" key="1">
    <source>
        <dbReference type="SAM" id="MobiDB-lite"/>
    </source>
</evidence>
<dbReference type="Proteomes" id="UP000187486">
    <property type="component" value="Unassembled WGS sequence"/>
</dbReference>
<organism evidence="2 3">
    <name type="scientific">Amycolatopsis coloradensis</name>
    <dbReference type="NCBI Taxonomy" id="76021"/>
    <lineage>
        <taxon>Bacteria</taxon>
        <taxon>Bacillati</taxon>
        <taxon>Actinomycetota</taxon>
        <taxon>Actinomycetes</taxon>
        <taxon>Pseudonocardiales</taxon>
        <taxon>Pseudonocardiaceae</taxon>
        <taxon>Amycolatopsis</taxon>
    </lineage>
</organism>
<evidence type="ECO:0000313" key="3">
    <source>
        <dbReference type="Proteomes" id="UP000187486"/>
    </source>
</evidence>
<proteinExistence type="predicted"/>
<evidence type="ECO:0000313" key="2">
    <source>
        <dbReference type="EMBL" id="OLZ51719.1"/>
    </source>
</evidence>
<comment type="caution">
    <text evidence="2">The sequence shown here is derived from an EMBL/GenBank/DDBJ whole genome shotgun (WGS) entry which is preliminary data.</text>
</comment>
<keyword evidence="3" id="KW-1185">Reference proteome</keyword>
<accession>A0A1R0KUB7</accession>
<protein>
    <submittedName>
        <fullName evidence="2">Uncharacterized protein</fullName>
    </submittedName>
</protein>
<dbReference type="EMBL" id="MQUQ01000007">
    <property type="protein sequence ID" value="OLZ51719.1"/>
    <property type="molecule type" value="Genomic_DNA"/>
</dbReference>
<reference evidence="2 3" key="1">
    <citation type="submission" date="2016-01" db="EMBL/GenBank/DDBJ databases">
        <title>Amycolatopsis coloradensis genome sequencing and assembly.</title>
        <authorList>
            <person name="Mayilraj S."/>
        </authorList>
    </citation>
    <scope>NUCLEOTIDE SEQUENCE [LARGE SCALE GENOMIC DNA]</scope>
    <source>
        <strain evidence="2 3">DSM 44225</strain>
    </source>
</reference>
<feature type="region of interest" description="Disordered" evidence="1">
    <location>
        <begin position="1"/>
        <end position="34"/>
    </location>
</feature>